<proteinExistence type="predicted"/>
<dbReference type="Proteomes" id="UP000270471">
    <property type="component" value="Unassembled WGS sequence"/>
</dbReference>
<gene>
    <name evidence="1" type="ORF">CTZ28_24775</name>
</gene>
<keyword evidence="2" id="KW-1185">Reference proteome</keyword>
<evidence type="ECO:0000313" key="2">
    <source>
        <dbReference type="Proteomes" id="UP000270471"/>
    </source>
</evidence>
<dbReference type="OrthoDB" id="3870503at2"/>
<reference evidence="1 2" key="1">
    <citation type="submission" date="2017-11" db="EMBL/GenBank/DDBJ databases">
        <title>Draft genome of actinobacteria isolated from guarana (Paullinia cupana (Mart.) Ducke.</title>
        <authorList>
            <person name="Siqueira K.A."/>
            <person name="Liotti R.G."/>
            <person name="Mendes T.A.O."/>
            <person name="Soares M.A."/>
        </authorList>
    </citation>
    <scope>NUCLEOTIDE SEQUENCE [LARGE SCALE GENOMIC DNA]</scope>
    <source>
        <strain evidence="1 2">193</strain>
    </source>
</reference>
<comment type="caution">
    <text evidence="1">The sequence shown here is derived from an EMBL/GenBank/DDBJ whole genome shotgun (WGS) entry which is preliminary data.</text>
</comment>
<name>A0A3M0I8Z9_9ACTN</name>
<accession>A0A3M0I8Z9</accession>
<evidence type="ECO:0000313" key="1">
    <source>
        <dbReference type="EMBL" id="RMB83233.1"/>
    </source>
</evidence>
<sequence>MDFELVPPNDVGPLVIGMPQREADAALLSLRDPSVLSDSDRPGQHIFRPSGLMISISCTRGLLEAVELGRPSNASDSVRFGDVDVFGLPAREVVRRMRGQTTILADAEDPASFVAPDLLLSFWRPFAADDDPDEEQGYHFSSVLLARPGYYDGPGL</sequence>
<dbReference type="AlphaFoldDB" id="A0A3M0I8Z9"/>
<dbReference type="EMBL" id="PENI01000017">
    <property type="protein sequence ID" value="RMB83233.1"/>
    <property type="molecule type" value="Genomic_DNA"/>
</dbReference>
<organism evidence="1 2">
    <name type="scientific">Streptomyces shenzhenensis</name>
    <dbReference type="NCBI Taxonomy" id="943815"/>
    <lineage>
        <taxon>Bacteria</taxon>
        <taxon>Bacillati</taxon>
        <taxon>Actinomycetota</taxon>
        <taxon>Actinomycetes</taxon>
        <taxon>Kitasatosporales</taxon>
        <taxon>Streptomycetaceae</taxon>
        <taxon>Streptomyces</taxon>
    </lineage>
</organism>
<dbReference type="RefSeq" id="WP_121891927.1">
    <property type="nucleotide sequence ID" value="NZ_PENI01000017.1"/>
</dbReference>
<protein>
    <submittedName>
        <fullName evidence="1">Uncharacterized protein</fullName>
    </submittedName>
</protein>